<dbReference type="GO" id="GO:0036128">
    <property type="term" value="C:CatSper complex"/>
    <property type="evidence" value="ECO:0007669"/>
    <property type="project" value="InterPro"/>
</dbReference>
<dbReference type="AlphaFoldDB" id="A0A9W9Z8L2"/>
<comment type="caution">
    <text evidence="3">The sequence shown here is derived from an EMBL/GenBank/DDBJ whole genome shotgun (WGS) entry which is preliminary data.</text>
</comment>
<feature type="domain" description="Cation channel sperm-associated protein subunit beta C-terminal" evidence="2">
    <location>
        <begin position="3"/>
        <end position="190"/>
    </location>
</feature>
<dbReference type="EMBL" id="MU826386">
    <property type="protein sequence ID" value="KAJ7376926.1"/>
    <property type="molecule type" value="Genomic_DNA"/>
</dbReference>
<feature type="region of interest" description="Disordered" evidence="1">
    <location>
        <begin position="193"/>
        <end position="226"/>
    </location>
</feature>
<name>A0A9W9Z8L2_9CNID</name>
<accession>A0A9W9Z8L2</accession>
<dbReference type="InterPro" id="IPR048789">
    <property type="entry name" value="CATSPERB_C"/>
</dbReference>
<reference evidence="3" key="1">
    <citation type="submission" date="2023-01" db="EMBL/GenBank/DDBJ databases">
        <title>Genome assembly of the deep-sea coral Lophelia pertusa.</title>
        <authorList>
            <person name="Herrera S."/>
            <person name="Cordes E."/>
        </authorList>
    </citation>
    <scope>NUCLEOTIDE SEQUENCE</scope>
    <source>
        <strain evidence="3">USNM1676648</strain>
        <tissue evidence="3">Polyp</tissue>
    </source>
</reference>
<feature type="compositionally biased region" description="Polar residues" evidence="1">
    <location>
        <begin position="194"/>
        <end position="204"/>
    </location>
</feature>
<dbReference type="Pfam" id="PF15149">
    <property type="entry name" value="CATSPERB_C"/>
    <property type="match status" value="1"/>
</dbReference>
<gene>
    <name evidence="3" type="ORF">OS493_031522</name>
</gene>
<dbReference type="PANTHER" id="PTHR14705:SF0">
    <property type="entry name" value="CATION CHANNEL SPERM-ASSOCIATED AUXILIARY SUBUNIT BETA"/>
    <property type="match status" value="1"/>
</dbReference>
<evidence type="ECO:0000313" key="3">
    <source>
        <dbReference type="EMBL" id="KAJ7376926.1"/>
    </source>
</evidence>
<sequence>MRNMKLPFNYRAPSPRGKAIPMSENTYHVDPQKSLYKTTYAVTRNTLRYKQCERKVYRSDCGCTDQMRGSSLVKHSDCVNTVYRMMFSETLTPRFVVLQEGREEQPLSFPFYLEELNQRRDFIILSSSDLTFSGLSSPVLKQDLNSSIQFEGSGLYHFRARVVQENYTFCALTDEFMVFVVDTPLPFPRENEQKNAVQGNTENSAWPVGNEARAKPRRTSAPAELPPIKDALPKLTVRTRARTLSLRGENTNEIHTKQWNASRVNASVIQNKVCENPSTGHTSVKAVHIPENDSEQRPVSALTNSNNSVGTRCLGINDENSILNHPGEVIGRKCLTQEALICHELGYAEMEEDTTCKKKDMIVRWLNSEALSTSDRKGLEHSRAFPQL</sequence>
<evidence type="ECO:0000259" key="2">
    <source>
        <dbReference type="Pfam" id="PF15149"/>
    </source>
</evidence>
<dbReference type="OrthoDB" id="2159869at2759"/>
<dbReference type="Proteomes" id="UP001163046">
    <property type="component" value="Unassembled WGS sequence"/>
</dbReference>
<organism evidence="3 4">
    <name type="scientific">Desmophyllum pertusum</name>
    <dbReference type="NCBI Taxonomy" id="174260"/>
    <lineage>
        <taxon>Eukaryota</taxon>
        <taxon>Metazoa</taxon>
        <taxon>Cnidaria</taxon>
        <taxon>Anthozoa</taxon>
        <taxon>Hexacorallia</taxon>
        <taxon>Scleractinia</taxon>
        <taxon>Caryophylliina</taxon>
        <taxon>Caryophylliidae</taxon>
        <taxon>Desmophyllum</taxon>
    </lineage>
</organism>
<dbReference type="GO" id="GO:0005929">
    <property type="term" value="C:cilium"/>
    <property type="evidence" value="ECO:0007669"/>
    <property type="project" value="TreeGrafter"/>
</dbReference>
<dbReference type="InterPro" id="IPR028748">
    <property type="entry name" value="CATSPERB"/>
</dbReference>
<proteinExistence type="predicted"/>
<protein>
    <recommendedName>
        <fullName evidence="2">Cation channel sperm-associated protein subunit beta C-terminal domain-containing protein</fullName>
    </recommendedName>
</protein>
<keyword evidence="4" id="KW-1185">Reference proteome</keyword>
<evidence type="ECO:0000256" key="1">
    <source>
        <dbReference type="SAM" id="MobiDB-lite"/>
    </source>
</evidence>
<dbReference type="PANTHER" id="PTHR14705">
    <property type="entry name" value="CATION CHANNEL SPERM-ASSOCIATED PROTEIN SUBUNIT BETA"/>
    <property type="match status" value="1"/>
</dbReference>
<evidence type="ECO:0000313" key="4">
    <source>
        <dbReference type="Proteomes" id="UP001163046"/>
    </source>
</evidence>